<feature type="region of interest" description="Disordered" evidence="2">
    <location>
        <begin position="40"/>
        <end position="80"/>
    </location>
</feature>
<organism evidence="3 4">
    <name type="scientific">Candidatus Methylocalor cossyra</name>
    <dbReference type="NCBI Taxonomy" id="3108543"/>
    <lineage>
        <taxon>Bacteria</taxon>
        <taxon>Pseudomonadati</taxon>
        <taxon>Pseudomonadota</taxon>
        <taxon>Gammaproteobacteria</taxon>
        <taxon>Methylococcales</taxon>
        <taxon>Methylococcaceae</taxon>
        <taxon>Candidatus Methylocalor</taxon>
    </lineage>
</organism>
<evidence type="ECO:0000313" key="3">
    <source>
        <dbReference type="EMBL" id="CAL1241419.1"/>
    </source>
</evidence>
<gene>
    <name evidence="3" type="ORF">MECH1_V1_2643</name>
</gene>
<feature type="compositionally biased region" description="Pro residues" evidence="2">
    <location>
        <begin position="47"/>
        <end position="64"/>
    </location>
</feature>
<keyword evidence="4" id="KW-1185">Reference proteome</keyword>
<dbReference type="EMBL" id="OZ026884">
    <property type="protein sequence ID" value="CAL1241419.1"/>
    <property type="molecule type" value="Genomic_DNA"/>
</dbReference>
<dbReference type="Gene3D" id="1.25.40.10">
    <property type="entry name" value="Tetratricopeptide repeat domain"/>
    <property type="match status" value="1"/>
</dbReference>
<protein>
    <submittedName>
        <fullName evidence="3">Tetratricopeptide repeat-containing protein</fullName>
    </submittedName>
</protein>
<dbReference type="PROSITE" id="PS50005">
    <property type="entry name" value="TPR"/>
    <property type="match status" value="1"/>
</dbReference>
<dbReference type="RefSeq" id="WP_348757939.1">
    <property type="nucleotide sequence ID" value="NZ_OZ026884.1"/>
</dbReference>
<evidence type="ECO:0000256" key="2">
    <source>
        <dbReference type="SAM" id="MobiDB-lite"/>
    </source>
</evidence>
<sequence length="182" mass="19545">MLPRISTDHCRKVPFRLLVTVTLLIQMACVGTTRRVYQYPSVRERTPPTPTQPEAPAPKAPAPPSEGGVPGGGAPSASSPAVVALRNDAQADLRNGNFDNAAASLERAIRIQPRNPMLWHDLAQVRLQQGQPGLAEDLAKKSNLHAQGQAALIRANWSIIAEARRRKGDAEGAAEAERKAAQ</sequence>
<proteinExistence type="predicted"/>
<dbReference type="InterPro" id="IPR011990">
    <property type="entry name" value="TPR-like_helical_dom_sf"/>
</dbReference>
<evidence type="ECO:0000256" key="1">
    <source>
        <dbReference type="PROSITE-ProRule" id="PRU00339"/>
    </source>
</evidence>
<reference evidence="3 4" key="1">
    <citation type="submission" date="2024-04" db="EMBL/GenBank/DDBJ databases">
        <authorList>
            <person name="Cremers G."/>
        </authorList>
    </citation>
    <scope>NUCLEOTIDE SEQUENCE [LARGE SCALE GENOMIC DNA]</scope>
    <source>
        <strain evidence="3">MeCH1-AG</strain>
    </source>
</reference>
<dbReference type="Proteomes" id="UP001497493">
    <property type="component" value="Chromosome"/>
</dbReference>
<dbReference type="Pfam" id="PF14559">
    <property type="entry name" value="TPR_19"/>
    <property type="match status" value="1"/>
</dbReference>
<dbReference type="SUPFAM" id="SSF48452">
    <property type="entry name" value="TPR-like"/>
    <property type="match status" value="1"/>
</dbReference>
<feature type="repeat" description="TPR" evidence="1">
    <location>
        <begin position="82"/>
        <end position="115"/>
    </location>
</feature>
<dbReference type="InterPro" id="IPR019734">
    <property type="entry name" value="TPR_rpt"/>
</dbReference>
<keyword evidence="1" id="KW-0802">TPR repeat</keyword>
<name>A0ABM9NLA2_9GAMM</name>
<evidence type="ECO:0000313" key="4">
    <source>
        <dbReference type="Proteomes" id="UP001497493"/>
    </source>
</evidence>
<accession>A0ABM9NLA2</accession>